<evidence type="ECO:0000256" key="8">
    <source>
        <dbReference type="ARBA" id="ARBA00023012"/>
    </source>
</evidence>
<evidence type="ECO:0000259" key="10">
    <source>
        <dbReference type="PROSITE" id="PS50109"/>
    </source>
</evidence>
<dbReference type="RefSeq" id="WP_183696027.1">
    <property type="nucleotide sequence ID" value="NZ_JACICA010000004.1"/>
</dbReference>
<dbReference type="Proteomes" id="UP000541425">
    <property type="component" value="Unassembled WGS sequence"/>
</dbReference>
<dbReference type="GO" id="GO:0005524">
    <property type="term" value="F:ATP binding"/>
    <property type="evidence" value="ECO:0007669"/>
    <property type="project" value="UniProtKB-KW"/>
</dbReference>
<protein>
    <recommendedName>
        <fullName evidence="2">histidine kinase</fullName>
        <ecNumber evidence="2">2.7.13.3</ecNumber>
    </recommendedName>
</protein>
<keyword evidence="5" id="KW-0547">Nucleotide-binding</keyword>
<dbReference type="PANTHER" id="PTHR43065">
    <property type="entry name" value="SENSOR HISTIDINE KINASE"/>
    <property type="match status" value="1"/>
</dbReference>
<comment type="catalytic activity">
    <reaction evidence="1">
        <text>ATP + protein L-histidine = ADP + protein N-phospho-L-histidine.</text>
        <dbReference type="EC" id="2.7.13.3"/>
    </reaction>
</comment>
<evidence type="ECO:0000256" key="5">
    <source>
        <dbReference type="ARBA" id="ARBA00022741"/>
    </source>
</evidence>
<evidence type="ECO:0000256" key="6">
    <source>
        <dbReference type="ARBA" id="ARBA00022777"/>
    </source>
</evidence>
<name>A0A7W5UEK5_9BACT</name>
<evidence type="ECO:0000313" key="11">
    <source>
        <dbReference type="EMBL" id="MBB3702674.1"/>
    </source>
</evidence>
<feature type="transmembrane region" description="Helical" evidence="9">
    <location>
        <begin position="6"/>
        <end position="27"/>
    </location>
</feature>
<dbReference type="Pfam" id="PF02518">
    <property type="entry name" value="HATPase_c"/>
    <property type="match status" value="1"/>
</dbReference>
<keyword evidence="4" id="KW-0808">Transferase</keyword>
<dbReference type="InterPro" id="IPR005467">
    <property type="entry name" value="His_kinase_dom"/>
</dbReference>
<dbReference type="PANTHER" id="PTHR43065:SF10">
    <property type="entry name" value="PEROXIDE STRESS-ACTIVATED HISTIDINE KINASE MAK3"/>
    <property type="match status" value="1"/>
</dbReference>
<dbReference type="Gene3D" id="3.30.565.10">
    <property type="entry name" value="Histidine kinase-like ATPase, C-terminal domain"/>
    <property type="match status" value="1"/>
</dbReference>
<sequence>MSHVKVALVVAAVLIAAVSLLVSNLLVRDLTREEQSRMEVWAEAMSSLTRADENTDLNLVLKVINGNNTIPVIVQDSRGEILAARNVEDDGGFVFWKNRLVQDSIDIAIIEPHTASHKQLLLKLQQKVEQMQQEGYTMKMNLDGAGVQTTLSIFYEPSLMLRRLALYPYIQLGVVALFIVVALLALLSSKRAEQNKVWVGLSRETAHQLGTPISSLMAGVEMLKDLYPDEALVPEMDKDIQRLQLIAERFSKIGSAPALDSEDLRLIIPRVVEYIGRRTSDKVQITTDFPSSSVFVRVNAPLFEWVIENLCKNAIDAMAGVGHINICVRQRGAMVNIEVSDTGKGISKKRWKRVFKPGFTTKQRGWGLGLSLAKRIVEEYHEGHIFVKASEINHGTTFCLQLKADLQDT</sequence>
<dbReference type="PROSITE" id="PS50109">
    <property type="entry name" value="HIS_KIN"/>
    <property type="match status" value="1"/>
</dbReference>
<keyword evidence="3" id="KW-0597">Phosphoprotein</keyword>
<dbReference type="InterPro" id="IPR036890">
    <property type="entry name" value="HATPase_C_sf"/>
</dbReference>
<evidence type="ECO:0000256" key="1">
    <source>
        <dbReference type="ARBA" id="ARBA00000085"/>
    </source>
</evidence>
<keyword evidence="8" id="KW-0902">Two-component regulatory system</keyword>
<dbReference type="InterPro" id="IPR004358">
    <property type="entry name" value="Sig_transdc_His_kin-like_C"/>
</dbReference>
<evidence type="ECO:0000256" key="9">
    <source>
        <dbReference type="SAM" id="Phobius"/>
    </source>
</evidence>
<dbReference type="PRINTS" id="PR00344">
    <property type="entry name" value="BCTRLSENSOR"/>
</dbReference>
<keyword evidence="9" id="KW-0472">Membrane</keyword>
<dbReference type="EC" id="2.7.13.3" evidence="2"/>
<dbReference type="SMART" id="SM00387">
    <property type="entry name" value="HATPase_c"/>
    <property type="match status" value="1"/>
</dbReference>
<evidence type="ECO:0000256" key="2">
    <source>
        <dbReference type="ARBA" id="ARBA00012438"/>
    </source>
</evidence>
<feature type="transmembrane region" description="Helical" evidence="9">
    <location>
        <begin position="166"/>
        <end position="187"/>
    </location>
</feature>
<proteinExistence type="predicted"/>
<keyword evidence="7" id="KW-0067">ATP-binding</keyword>
<gene>
    <name evidence="11" type="ORF">FHS60_001137</name>
</gene>
<evidence type="ECO:0000256" key="7">
    <source>
        <dbReference type="ARBA" id="ARBA00022840"/>
    </source>
</evidence>
<feature type="domain" description="Histidine kinase" evidence="10">
    <location>
        <begin position="204"/>
        <end position="406"/>
    </location>
</feature>
<dbReference type="GO" id="GO:0004673">
    <property type="term" value="F:protein histidine kinase activity"/>
    <property type="evidence" value="ECO:0007669"/>
    <property type="project" value="UniProtKB-EC"/>
</dbReference>
<keyword evidence="6 11" id="KW-0418">Kinase</keyword>
<dbReference type="EMBL" id="JACICA010000004">
    <property type="protein sequence ID" value="MBB3702674.1"/>
    <property type="molecule type" value="Genomic_DNA"/>
</dbReference>
<reference evidence="11 12" key="1">
    <citation type="submission" date="2020-08" db="EMBL/GenBank/DDBJ databases">
        <title>Genomic Encyclopedia of Type Strains, Phase IV (KMG-IV): sequencing the most valuable type-strain genomes for metagenomic binning, comparative biology and taxonomic classification.</title>
        <authorList>
            <person name="Goeker M."/>
        </authorList>
    </citation>
    <scope>NUCLEOTIDE SEQUENCE [LARGE SCALE GENOMIC DNA]</scope>
    <source>
        <strain evidence="11 12">DSM 22548</strain>
    </source>
</reference>
<comment type="caution">
    <text evidence="11">The sequence shown here is derived from an EMBL/GenBank/DDBJ whole genome shotgun (WGS) entry which is preliminary data.</text>
</comment>
<dbReference type="InterPro" id="IPR003594">
    <property type="entry name" value="HATPase_dom"/>
</dbReference>
<evidence type="ECO:0000256" key="3">
    <source>
        <dbReference type="ARBA" id="ARBA00022553"/>
    </source>
</evidence>
<organism evidence="11 12">
    <name type="scientific">Alloprevotella rava</name>
    <dbReference type="NCBI Taxonomy" id="671218"/>
    <lineage>
        <taxon>Bacteria</taxon>
        <taxon>Pseudomonadati</taxon>
        <taxon>Bacteroidota</taxon>
        <taxon>Bacteroidia</taxon>
        <taxon>Bacteroidales</taxon>
        <taxon>Prevotellaceae</taxon>
        <taxon>Alloprevotella</taxon>
    </lineage>
</organism>
<dbReference type="GO" id="GO:0000160">
    <property type="term" value="P:phosphorelay signal transduction system"/>
    <property type="evidence" value="ECO:0007669"/>
    <property type="project" value="UniProtKB-KW"/>
</dbReference>
<evidence type="ECO:0000313" key="12">
    <source>
        <dbReference type="Proteomes" id="UP000541425"/>
    </source>
</evidence>
<dbReference type="SUPFAM" id="SSF55874">
    <property type="entry name" value="ATPase domain of HSP90 chaperone/DNA topoisomerase II/histidine kinase"/>
    <property type="match status" value="1"/>
</dbReference>
<accession>A0A7W5UEK5</accession>
<keyword evidence="9" id="KW-0812">Transmembrane</keyword>
<keyword evidence="9" id="KW-1133">Transmembrane helix</keyword>
<dbReference type="AlphaFoldDB" id="A0A7W5UEK5"/>
<evidence type="ECO:0000256" key="4">
    <source>
        <dbReference type="ARBA" id="ARBA00022679"/>
    </source>
</evidence>